<organism evidence="3">
    <name type="scientific">Paraconexibacter sp. AEG42_29</name>
    <dbReference type="NCBI Taxonomy" id="2997339"/>
    <lineage>
        <taxon>Bacteria</taxon>
        <taxon>Bacillati</taxon>
        <taxon>Actinomycetota</taxon>
        <taxon>Thermoleophilia</taxon>
        <taxon>Solirubrobacterales</taxon>
        <taxon>Paraconexibacteraceae</taxon>
        <taxon>Paraconexibacter</taxon>
    </lineage>
</organism>
<feature type="domain" description="Capsule synthesis protein CapA" evidence="2">
    <location>
        <begin position="52"/>
        <end position="290"/>
    </location>
</feature>
<dbReference type="RefSeq" id="WP_354700285.1">
    <property type="nucleotide sequence ID" value="NZ_CP114014.1"/>
</dbReference>
<dbReference type="KEGG" id="parq:DSM112329_00553"/>
<dbReference type="PANTHER" id="PTHR33393:SF11">
    <property type="entry name" value="POLYGLUTAMINE SYNTHESIS ACCESSORY PROTEIN RV0574C-RELATED"/>
    <property type="match status" value="1"/>
</dbReference>
<dbReference type="SUPFAM" id="SSF56300">
    <property type="entry name" value="Metallo-dependent phosphatases"/>
    <property type="match status" value="1"/>
</dbReference>
<proteinExistence type="inferred from homology"/>
<comment type="similarity">
    <text evidence="1">Belongs to the CapA family.</text>
</comment>
<evidence type="ECO:0000313" key="3">
    <source>
        <dbReference type="EMBL" id="XAY03733.1"/>
    </source>
</evidence>
<sequence length="369" mass="38147">MTTQATVVRRRRLAAAGAALLIVGLLVLGVSLMSRDHAAVAAPKLPPGRPVTIAWGGDTTLGSSFGLPPQNGFAALRYVAPLLGAADLTAVNSEGTFATGGSSKCGTPPSPNCFAFRAPPLNASALRRAGVDIANLANNHAFDFGAIGLGQTVTSLKRQRVAVTGRPGEITVLKVDGARVAFVGFAAYPWASSINDLAGVRALVARAAARANVVVVMMHAGAEGAAQTHVPVGPEEAFGEQRGDSRAFAHTAVDAGADLVLGSGPHVVRGIELYRQRLIAYSLGNLAGYKNFASGGNLSLSGILRTTLDEDGAFLTGRFSSLLLDAENIPRPDRTGQTAKLITELSRSDFGNRGVVIRRSGLVELPPPT</sequence>
<dbReference type="EMBL" id="CP114014">
    <property type="protein sequence ID" value="XAY03733.1"/>
    <property type="molecule type" value="Genomic_DNA"/>
</dbReference>
<protein>
    <recommendedName>
        <fullName evidence="2">Capsule synthesis protein CapA domain-containing protein</fullName>
    </recommendedName>
</protein>
<dbReference type="AlphaFoldDB" id="A0AAU7APX2"/>
<evidence type="ECO:0000256" key="1">
    <source>
        <dbReference type="ARBA" id="ARBA00005662"/>
    </source>
</evidence>
<dbReference type="Pfam" id="PF09587">
    <property type="entry name" value="PGA_cap"/>
    <property type="match status" value="1"/>
</dbReference>
<reference evidence="3" key="1">
    <citation type="submission" date="2022-12" db="EMBL/GenBank/DDBJ databases">
        <title>Paraconexibacter alkalitolerans sp. nov. and Baekduia alba sp. nov., isolated from soil and emended description of the genera Paraconexibacter (Chun et al., 2020) and Baekduia (An et al., 2020).</title>
        <authorList>
            <person name="Vieira S."/>
            <person name="Huber K.J."/>
            <person name="Geppert A."/>
            <person name="Wolf J."/>
            <person name="Neumann-Schaal M."/>
            <person name="Muesken M."/>
            <person name="Overmann J."/>
        </authorList>
    </citation>
    <scope>NUCLEOTIDE SEQUENCE</scope>
    <source>
        <strain evidence="3">AEG42_29</strain>
    </source>
</reference>
<dbReference type="PANTHER" id="PTHR33393">
    <property type="entry name" value="POLYGLUTAMINE SYNTHESIS ACCESSORY PROTEIN RV0574C-RELATED"/>
    <property type="match status" value="1"/>
</dbReference>
<accession>A0AAU7APX2</accession>
<dbReference type="InterPro" id="IPR029052">
    <property type="entry name" value="Metallo-depent_PP-like"/>
</dbReference>
<evidence type="ECO:0000259" key="2">
    <source>
        <dbReference type="SMART" id="SM00854"/>
    </source>
</evidence>
<dbReference type="InterPro" id="IPR052169">
    <property type="entry name" value="CW_Biosynth-Accessory"/>
</dbReference>
<dbReference type="SMART" id="SM00854">
    <property type="entry name" value="PGA_cap"/>
    <property type="match status" value="1"/>
</dbReference>
<dbReference type="CDD" id="cd07381">
    <property type="entry name" value="MPP_CapA"/>
    <property type="match status" value="1"/>
</dbReference>
<gene>
    <name evidence="3" type="ORF">DSM112329_00553</name>
</gene>
<name>A0AAU7APX2_9ACTN</name>
<dbReference type="Gene3D" id="3.60.21.10">
    <property type="match status" value="1"/>
</dbReference>
<dbReference type="InterPro" id="IPR019079">
    <property type="entry name" value="Capsule_synth_CapA"/>
</dbReference>